<dbReference type="GeneID" id="69830662"/>
<dbReference type="EMBL" id="PKJX01000002">
    <property type="protein sequence ID" value="PLA57365.1"/>
    <property type="molecule type" value="Genomic_DNA"/>
</dbReference>
<evidence type="ECO:0000256" key="2">
    <source>
        <dbReference type="SAM" id="SignalP"/>
    </source>
</evidence>
<dbReference type="RefSeq" id="WP_005710840.1">
    <property type="nucleotide sequence ID" value="NZ_CACRTK010000041.1"/>
</dbReference>
<evidence type="ECO:0000313" key="6">
    <source>
        <dbReference type="Proteomes" id="UP000542889"/>
    </source>
</evidence>
<feature type="chain" id="PRO_5015041335" evidence="2">
    <location>
        <begin position="20"/>
        <end position="80"/>
    </location>
</feature>
<sequence>MVFTFLAVAAGLLTSSGSAATTVNPTTEPNQHVQQVVTSVSTVAPRHLPRLFHEEPASLPEQNLEQKVKTSRPKTTKYSK</sequence>
<evidence type="ECO:0000313" key="4">
    <source>
        <dbReference type="EMBL" id="PLA57365.1"/>
    </source>
</evidence>
<reference evidence="4 5" key="1">
    <citation type="submission" date="2017-12" db="EMBL/GenBank/DDBJ databases">
        <title>Phylogenetic diversity of female urinary microbiome.</title>
        <authorList>
            <person name="Thomas-White K."/>
            <person name="Wolfe A.J."/>
        </authorList>
    </citation>
    <scope>NUCLEOTIDE SEQUENCE [LARGE SCALE GENOMIC DNA]</scope>
    <source>
        <strain evidence="4 5">UMB0004</strain>
    </source>
</reference>
<dbReference type="Proteomes" id="UP000234212">
    <property type="component" value="Unassembled WGS sequence"/>
</dbReference>
<dbReference type="AlphaFoldDB" id="A0A0J6X8X9"/>
<protein>
    <submittedName>
        <fullName evidence="3">Uncharacterized protein</fullName>
    </submittedName>
</protein>
<proteinExistence type="predicted"/>
<organism evidence="3 6">
    <name type="scientific">Lacticaseibacillus rhamnosus</name>
    <name type="common">Lactobacillus rhamnosus</name>
    <dbReference type="NCBI Taxonomy" id="47715"/>
    <lineage>
        <taxon>Bacteria</taxon>
        <taxon>Bacillati</taxon>
        <taxon>Bacillota</taxon>
        <taxon>Bacilli</taxon>
        <taxon>Lactobacillales</taxon>
        <taxon>Lactobacillaceae</taxon>
        <taxon>Lacticaseibacillus</taxon>
    </lineage>
</organism>
<evidence type="ECO:0000313" key="5">
    <source>
        <dbReference type="Proteomes" id="UP000234212"/>
    </source>
</evidence>
<feature type="signal peptide" evidence="2">
    <location>
        <begin position="1"/>
        <end position="19"/>
    </location>
</feature>
<evidence type="ECO:0000256" key="1">
    <source>
        <dbReference type="SAM" id="MobiDB-lite"/>
    </source>
</evidence>
<evidence type="ECO:0000313" key="3">
    <source>
        <dbReference type="EMBL" id="NVO88000.1"/>
    </source>
</evidence>
<gene>
    <name evidence="4" type="ORF">CYJ91_06065</name>
    <name evidence="3" type="ORF">HWN39_05725</name>
</gene>
<feature type="region of interest" description="Disordered" evidence="1">
    <location>
        <begin position="50"/>
        <end position="80"/>
    </location>
</feature>
<accession>A0A0J6X8X9</accession>
<comment type="caution">
    <text evidence="3">The sequence shown here is derived from an EMBL/GenBank/DDBJ whole genome shotgun (WGS) entry which is preliminary data.</text>
</comment>
<reference evidence="3 6" key="2">
    <citation type="submission" date="2020-06" db="EMBL/GenBank/DDBJ databases">
        <title>Lactobacillus rhamnosus QC,genome.</title>
        <authorList>
            <person name="Yi H."/>
            <person name="Jin M."/>
        </authorList>
    </citation>
    <scope>NUCLEOTIDE SEQUENCE [LARGE SCALE GENOMIC DNA]</scope>
    <source>
        <strain evidence="3 6">QC</strain>
    </source>
</reference>
<name>A0A0J6X8X9_LACRH</name>
<feature type="compositionally biased region" description="Basic residues" evidence="1">
    <location>
        <begin position="69"/>
        <end position="80"/>
    </location>
</feature>
<keyword evidence="2" id="KW-0732">Signal</keyword>
<dbReference type="EMBL" id="JABXWP010000006">
    <property type="protein sequence ID" value="NVO88000.1"/>
    <property type="molecule type" value="Genomic_DNA"/>
</dbReference>
<dbReference type="Proteomes" id="UP000542889">
    <property type="component" value="Unassembled WGS sequence"/>
</dbReference>